<evidence type="ECO:0000313" key="2">
    <source>
        <dbReference type="EMBL" id="GAA5125860.1"/>
    </source>
</evidence>
<evidence type="ECO:0000256" key="1">
    <source>
        <dbReference type="SAM" id="MobiDB-lite"/>
    </source>
</evidence>
<accession>A0ABP9NPS8</accession>
<dbReference type="Proteomes" id="UP001500804">
    <property type="component" value="Unassembled WGS sequence"/>
</dbReference>
<proteinExistence type="predicted"/>
<feature type="region of interest" description="Disordered" evidence="1">
    <location>
        <begin position="76"/>
        <end position="108"/>
    </location>
</feature>
<organism evidence="2 3">
    <name type="scientific">Pseudonocardia adelaidensis</name>
    <dbReference type="NCBI Taxonomy" id="648754"/>
    <lineage>
        <taxon>Bacteria</taxon>
        <taxon>Bacillati</taxon>
        <taxon>Actinomycetota</taxon>
        <taxon>Actinomycetes</taxon>
        <taxon>Pseudonocardiales</taxon>
        <taxon>Pseudonocardiaceae</taxon>
        <taxon>Pseudonocardia</taxon>
    </lineage>
</organism>
<comment type="caution">
    <text evidence="2">The sequence shown here is derived from an EMBL/GenBank/DDBJ whole genome shotgun (WGS) entry which is preliminary data.</text>
</comment>
<reference evidence="3" key="1">
    <citation type="journal article" date="2019" name="Int. J. Syst. Evol. Microbiol.">
        <title>The Global Catalogue of Microorganisms (GCM) 10K type strain sequencing project: providing services to taxonomists for standard genome sequencing and annotation.</title>
        <authorList>
            <consortium name="The Broad Institute Genomics Platform"/>
            <consortium name="The Broad Institute Genome Sequencing Center for Infectious Disease"/>
            <person name="Wu L."/>
            <person name="Ma J."/>
        </authorList>
    </citation>
    <scope>NUCLEOTIDE SEQUENCE [LARGE SCALE GENOMIC DNA]</scope>
    <source>
        <strain evidence="3">JCM 18302</strain>
    </source>
</reference>
<evidence type="ECO:0000313" key="3">
    <source>
        <dbReference type="Proteomes" id="UP001500804"/>
    </source>
</evidence>
<sequence>MTGLLYGVHLPAMLGSAVVLQDVWEPAEALRLVERHRCTFTTAATPFVHGLTHSADLDRRADTDGRPVEGTELKIVDEDGAAVPRGSAANSSYGDRNGSPARALDQVL</sequence>
<protein>
    <recommendedName>
        <fullName evidence="4">AMP-binding enzyme</fullName>
    </recommendedName>
</protein>
<dbReference type="SUPFAM" id="SSF56801">
    <property type="entry name" value="Acetyl-CoA synthetase-like"/>
    <property type="match status" value="1"/>
</dbReference>
<dbReference type="Gene3D" id="3.40.50.980">
    <property type="match status" value="1"/>
</dbReference>
<dbReference type="EMBL" id="BAABJO010000014">
    <property type="protein sequence ID" value="GAA5125860.1"/>
    <property type="molecule type" value="Genomic_DNA"/>
</dbReference>
<gene>
    <name evidence="2" type="ORF">GCM10023320_40840</name>
</gene>
<name>A0ABP9NPS8_9PSEU</name>
<evidence type="ECO:0008006" key="4">
    <source>
        <dbReference type="Google" id="ProtNLM"/>
    </source>
</evidence>
<keyword evidence="3" id="KW-1185">Reference proteome</keyword>